<keyword evidence="4 9" id="KW-0863">Zinc-finger</keyword>
<reference evidence="12 13" key="1">
    <citation type="submission" date="2015-07" db="EMBL/GenBank/DDBJ databases">
        <title>The genome of Dufourea novaeangliae.</title>
        <authorList>
            <person name="Pan H."/>
            <person name="Kapheim K."/>
        </authorList>
    </citation>
    <scope>NUCLEOTIDE SEQUENCE [LARGE SCALE GENOMIC DNA]</scope>
    <source>
        <strain evidence="12">0120121106</strain>
        <tissue evidence="12">Whole body</tissue>
    </source>
</reference>
<comment type="subcellular location">
    <subcellularLocation>
        <location evidence="1">Nucleus</location>
    </subcellularLocation>
</comment>
<dbReference type="GO" id="GO:0071037">
    <property type="term" value="P:nuclear polyadenylation-dependent snRNA catabolic process"/>
    <property type="evidence" value="ECO:0007669"/>
    <property type="project" value="TreeGrafter"/>
</dbReference>
<dbReference type="Proteomes" id="UP000076502">
    <property type="component" value="Unassembled WGS sequence"/>
</dbReference>
<dbReference type="GO" id="GO:0031499">
    <property type="term" value="C:TRAMP complex"/>
    <property type="evidence" value="ECO:0007669"/>
    <property type="project" value="TreeGrafter"/>
</dbReference>
<feature type="region of interest" description="Disordered" evidence="10">
    <location>
        <begin position="1194"/>
        <end position="1214"/>
    </location>
</feature>
<dbReference type="InterPro" id="IPR036875">
    <property type="entry name" value="Znf_CCHC_sf"/>
</dbReference>
<name>A0A154PKK2_DUFNO</name>
<dbReference type="GO" id="GO:0008270">
    <property type="term" value="F:zinc ion binding"/>
    <property type="evidence" value="ECO:0007669"/>
    <property type="project" value="UniProtKB-KW"/>
</dbReference>
<proteinExistence type="predicted"/>
<feature type="domain" description="CCHC-type" evidence="11">
    <location>
        <begin position="682"/>
        <end position="698"/>
    </location>
</feature>
<dbReference type="GO" id="GO:0071031">
    <property type="term" value="P:nuclear mRNA surveillance of mRNA 3'-end processing"/>
    <property type="evidence" value="ECO:0007669"/>
    <property type="project" value="TreeGrafter"/>
</dbReference>
<sequence>MEHGVFRDYYKAENSEDEEDNCDLQSQLYSKIYYASDEVEIVDTKSNIKLGTSINIEELCKRENTSRISNDNSSRNDSCRNDEKICEKNNPVSVENDDKSNITSICTKNQAETLDANDRSNVNIPCAFQQPQRNIESSRGINEITTEVQKTSKVEIKSTNFCSETIAPILQSHTKSKKCHVDSNVKRTQEEMCDKSQIFGPSSRMFCRITHQQEPLIHTTTTINSSRTLIKRTFNWFCSSDSTIEVSNQANVMSATKKENTDKLAGSHEEKIISQPSQTEQLTGSMDQLTYKNLQKHLQEIEEQKVMSLKKKENERKSKEEDAENQQSDARISSISETEEESKYNAITRNGKQQRSDYFEEEVTLLSSDTESNSEGSILEVPIPPKPQPPVINLQDSDEGASTSSSHTDTDTDCLFRIEGKNNSTKMNEKTLHTCIGKATHIDNRLINHTTEDIVLNCTDIQKGLSSIKEIKEISKQVQNKSIESNNEDQNSSVRKTKKSLSTSEKNNIPEYQLPLEPINNSNIVYERDKQKLISSMEDVTNFETCNQASSSRKRQRENDNEAPVATKQKKHSYTENICSEVNPDQHVVKGKINPDSWEEYFFRPMPDNLKKFYNESRGQENFSVQEAQSKMSKDPRLWAILDEDLMPNLSRQKCFWNVKCNNCNQAGHQSYNCSEPYKPLRCRMCGTQGHTETRCPQKMCLTCGKKQGTFRKTCDSCRTLYCGMCRAVGHKSTECPDHWRKFHQTTRSTDINIPENLSEVMKPADLLYCCNCTKRGHDFSTCHEYRWSQHFPTPVYVSNYRNESRNVGSMNMNIGNNIAPPFFESLMEIVKFELMIFRISQKVLLIRIRSTSGIAMHIYEIFIFWLKLENEDKHLNFHINLPRNYNKLVTFLNTESRRWKQDALRHDPYTIYDQIEKLERSRIHDGDPAMLNETAEKILNLRTKLLKIYHMRPKISYLVQNIRAHIKRLRKNRNKMQTPTAEIDLENYMGIICLYNQICIPRTLTEEELTTFLQKFYKAPKKKKTREERIKKQKTQSESYPYVKFVNKLQSNSKSKAVQLQRNTNLIDTATLSKVTSKQSEETPIVTSTEMSSTSNIQLNDNVRKSNTGPVVSEECNIEEVTIAAITPVYPTTLIQIPCSEDTSNDKVKETVEQVQQDVVLSNVIAPSLEKPSCSYRISQQLNNNDQLKCVPSTEKKNSEHTTQEDTGTMKSNNNITATNLQQENTINLAVNVATKKKKKKAKMAKPHVENNSQVKENEMTNVDVSIENKAQKVITEALEFNSPYMNKAVEEIHKRISDRNIKQEHIDVLQRLINLEKEHRQYVSSFCNYLK</sequence>
<dbReference type="PROSITE" id="PS50158">
    <property type="entry name" value="ZF_CCHC"/>
    <property type="match status" value="2"/>
</dbReference>
<organism evidence="12 13">
    <name type="scientific">Dufourea novaeangliae</name>
    <name type="common">Sweat bee</name>
    <dbReference type="NCBI Taxonomy" id="178035"/>
    <lineage>
        <taxon>Eukaryota</taxon>
        <taxon>Metazoa</taxon>
        <taxon>Ecdysozoa</taxon>
        <taxon>Arthropoda</taxon>
        <taxon>Hexapoda</taxon>
        <taxon>Insecta</taxon>
        <taxon>Pterygota</taxon>
        <taxon>Neoptera</taxon>
        <taxon>Endopterygota</taxon>
        <taxon>Hymenoptera</taxon>
        <taxon>Apocrita</taxon>
        <taxon>Aculeata</taxon>
        <taxon>Apoidea</taxon>
        <taxon>Anthophila</taxon>
        <taxon>Halictidae</taxon>
        <taxon>Rophitinae</taxon>
        <taxon>Dufourea</taxon>
    </lineage>
</organism>
<evidence type="ECO:0000256" key="2">
    <source>
        <dbReference type="ARBA" id="ARBA00022723"/>
    </source>
</evidence>
<feature type="region of interest" description="Disordered" evidence="10">
    <location>
        <begin position="479"/>
        <end position="509"/>
    </location>
</feature>
<evidence type="ECO:0000313" key="13">
    <source>
        <dbReference type="Proteomes" id="UP000076502"/>
    </source>
</evidence>
<dbReference type="PANTHER" id="PTHR46543:SF1">
    <property type="entry name" value="ZINC FINGER CCHC DOMAIN-CONTAINING PROTEIN 7"/>
    <property type="match status" value="1"/>
</dbReference>
<dbReference type="GO" id="GO:0003723">
    <property type="term" value="F:RNA binding"/>
    <property type="evidence" value="ECO:0007669"/>
    <property type="project" value="TreeGrafter"/>
</dbReference>
<keyword evidence="6" id="KW-0539">Nucleus</keyword>
<keyword evidence="13" id="KW-1185">Reference proteome</keyword>
<evidence type="ECO:0000313" key="12">
    <source>
        <dbReference type="EMBL" id="KZC12353.1"/>
    </source>
</evidence>
<feature type="compositionally biased region" description="Polar residues" evidence="10">
    <location>
        <begin position="365"/>
        <end position="376"/>
    </location>
</feature>
<feature type="domain" description="CCHC-type" evidence="11">
    <location>
        <begin position="660"/>
        <end position="676"/>
    </location>
</feature>
<gene>
    <name evidence="12" type="ORF">WN55_04204</name>
</gene>
<evidence type="ECO:0000259" key="11">
    <source>
        <dbReference type="PROSITE" id="PS50158"/>
    </source>
</evidence>
<dbReference type="SUPFAM" id="SSF57756">
    <property type="entry name" value="Retrovirus zinc finger-like domains"/>
    <property type="match status" value="1"/>
</dbReference>
<evidence type="ECO:0000256" key="3">
    <source>
        <dbReference type="ARBA" id="ARBA00022737"/>
    </source>
</evidence>
<feature type="compositionally biased region" description="Basic and acidic residues" evidence="10">
    <location>
        <begin position="1195"/>
        <end position="1205"/>
    </location>
</feature>
<dbReference type="InterPro" id="IPR051644">
    <property type="entry name" value="TRAMP_AT-DNA-binding"/>
</dbReference>
<feature type="region of interest" description="Disordered" evidence="10">
    <location>
        <begin position="544"/>
        <end position="572"/>
    </location>
</feature>
<dbReference type="Gene3D" id="4.10.60.10">
    <property type="entry name" value="Zinc finger, CCHC-type"/>
    <property type="match status" value="2"/>
</dbReference>
<feature type="compositionally biased region" description="Polar residues" evidence="10">
    <location>
        <begin position="479"/>
        <end position="507"/>
    </location>
</feature>
<feature type="compositionally biased region" description="Basic and acidic residues" evidence="10">
    <location>
        <begin position="257"/>
        <end position="272"/>
    </location>
</feature>
<dbReference type="STRING" id="178035.A0A154PKK2"/>
<evidence type="ECO:0000256" key="8">
    <source>
        <dbReference type="ARBA" id="ARBA00043023"/>
    </source>
</evidence>
<evidence type="ECO:0000256" key="1">
    <source>
        <dbReference type="ARBA" id="ARBA00004123"/>
    </source>
</evidence>
<evidence type="ECO:0000256" key="7">
    <source>
        <dbReference type="ARBA" id="ARBA00041190"/>
    </source>
</evidence>
<feature type="region of interest" description="Disordered" evidence="10">
    <location>
        <begin position="257"/>
        <end position="281"/>
    </location>
</feature>
<dbReference type="EMBL" id="KQ434946">
    <property type="protein sequence ID" value="KZC12353.1"/>
    <property type="molecule type" value="Genomic_DNA"/>
</dbReference>
<keyword evidence="2" id="KW-0479">Metal-binding</keyword>
<accession>A0A154PKK2</accession>
<dbReference type="GO" id="GO:0071035">
    <property type="term" value="P:nuclear polyadenylation-dependent rRNA catabolic process"/>
    <property type="evidence" value="ECO:0007669"/>
    <property type="project" value="TreeGrafter"/>
</dbReference>
<evidence type="ECO:0000256" key="6">
    <source>
        <dbReference type="ARBA" id="ARBA00023242"/>
    </source>
</evidence>
<evidence type="ECO:0000256" key="4">
    <source>
        <dbReference type="ARBA" id="ARBA00022771"/>
    </source>
</evidence>
<dbReference type="GO" id="GO:0071038">
    <property type="term" value="P:TRAMP-dependent tRNA surveillance pathway"/>
    <property type="evidence" value="ECO:0007669"/>
    <property type="project" value="TreeGrafter"/>
</dbReference>
<feature type="region of interest" description="Disordered" evidence="10">
    <location>
        <begin position="309"/>
        <end position="410"/>
    </location>
</feature>
<feature type="compositionally biased region" description="Basic and acidic residues" evidence="10">
    <location>
        <begin position="309"/>
        <end position="320"/>
    </location>
</feature>
<dbReference type="OrthoDB" id="7608935at2759"/>
<protein>
    <recommendedName>
        <fullName evidence="7">Zinc finger CCHC domain-containing protein 7</fullName>
    </recommendedName>
    <alternativeName>
        <fullName evidence="8">TRAMP-like complex RNA-binding factor ZCCHC7</fullName>
    </alternativeName>
</protein>
<keyword evidence="5" id="KW-0862">Zinc</keyword>
<dbReference type="InterPro" id="IPR001878">
    <property type="entry name" value="Znf_CCHC"/>
</dbReference>
<dbReference type="PANTHER" id="PTHR46543">
    <property type="entry name" value="ZINC FINGER CCHC DOMAIN-CONTAINING PROTEIN 7"/>
    <property type="match status" value="1"/>
</dbReference>
<dbReference type="GO" id="GO:0071036">
    <property type="term" value="P:nuclear polyadenylation-dependent snoRNA catabolic process"/>
    <property type="evidence" value="ECO:0007669"/>
    <property type="project" value="TreeGrafter"/>
</dbReference>
<dbReference type="GO" id="GO:0071039">
    <property type="term" value="P:nuclear polyadenylation-dependent CUT catabolic process"/>
    <property type="evidence" value="ECO:0007669"/>
    <property type="project" value="TreeGrafter"/>
</dbReference>
<dbReference type="SMART" id="SM00343">
    <property type="entry name" value="ZnF_C2HC"/>
    <property type="match status" value="3"/>
</dbReference>
<keyword evidence="3" id="KW-0677">Repeat</keyword>
<evidence type="ECO:0000256" key="9">
    <source>
        <dbReference type="PROSITE-ProRule" id="PRU00047"/>
    </source>
</evidence>
<evidence type="ECO:0000256" key="10">
    <source>
        <dbReference type="SAM" id="MobiDB-lite"/>
    </source>
</evidence>
<evidence type="ECO:0000256" key="5">
    <source>
        <dbReference type="ARBA" id="ARBA00022833"/>
    </source>
</evidence>